<dbReference type="EMBL" id="MLJW01001184">
    <property type="protein sequence ID" value="OIQ79620.1"/>
    <property type="molecule type" value="Genomic_DNA"/>
</dbReference>
<evidence type="ECO:0000256" key="3">
    <source>
        <dbReference type="ARBA" id="ARBA00022801"/>
    </source>
</evidence>
<dbReference type="FunFam" id="3.40.50.1470:FF:000001">
    <property type="entry name" value="Peptidyl-tRNA hydrolase"/>
    <property type="match status" value="1"/>
</dbReference>
<evidence type="ECO:0000256" key="5">
    <source>
        <dbReference type="ARBA" id="ARBA00038063"/>
    </source>
</evidence>
<dbReference type="Pfam" id="PF01195">
    <property type="entry name" value="Pept_tRNA_hydro"/>
    <property type="match status" value="1"/>
</dbReference>
<dbReference type="PROSITE" id="PS01195">
    <property type="entry name" value="PEPT_TRNA_HYDROL_1"/>
    <property type="match status" value="1"/>
</dbReference>
<evidence type="ECO:0000256" key="1">
    <source>
        <dbReference type="ARBA" id="ARBA00013260"/>
    </source>
</evidence>
<keyword evidence="4" id="KW-0694">RNA-binding</keyword>
<reference evidence="6" key="1">
    <citation type="submission" date="2016-10" db="EMBL/GenBank/DDBJ databases">
        <title>Sequence of Gallionella enrichment culture.</title>
        <authorList>
            <person name="Poehlein A."/>
            <person name="Muehling M."/>
            <person name="Daniel R."/>
        </authorList>
    </citation>
    <scope>NUCLEOTIDE SEQUENCE</scope>
</reference>
<dbReference type="InterPro" id="IPR036416">
    <property type="entry name" value="Pept_tRNA_hydro_sf"/>
</dbReference>
<accession>A0A1J5QHZ5</accession>
<name>A0A1J5QHZ5_9ZZZZ</name>
<dbReference type="CDD" id="cd00462">
    <property type="entry name" value="PTH"/>
    <property type="match status" value="1"/>
</dbReference>
<dbReference type="GO" id="GO:0004045">
    <property type="term" value="F:peptidyl-tRNA hydrolase activity"/>
    <property type="evidence" value="ECO:0007669"/>
    <property type="project" value="UniProtKB-EC"/>
</dbReference>
<protein>
    <recommendedName>
        <fullName evidence="1">peptidyl-tRNA hydrolase</fullName>
        <ecNumber evidence="1">3.1.1.29</ecNumber>
    </recommendedName>
</protein>
<comment type="caution">
    <text evidence="6">The sequence shown here is derived from an EMBL/GenBank/DDBJ whole genome shotgun (WGS) entry which is preliminary data.</text>
</comment>
<dbReference type="Gene3D" id="3.40.50.1470">
    <property type="entry name" value="Peptidyl-tRNA hydrolase"/>
    <property type="match status" value="1"/>
</dbReference>
<sequence length="194" mass="21003">MADDARWLVVGLGNPGSEYAATRHNAGFLVVDEIAARMGGKFSAHKSRSDVLEGRLGVGHDSLRVILAKPRSYMNESGGPTSALISFFKIPLDHVIVVHDELDIPFETLRLKMGGGDNGHNGLKSITKSLGSANYYRLRFGIGRPQGSQDPADFVLKPFSSVERPLVALTVARAADAAELLMRAGLEEAQQRYN</sequence>
<evidence type="ECO:0000256" key="2">
    <source>
        <dbReference type="ARBA" id="ARBA00022555"/>
    </source>
</evidence>
<comment type="similarity">
    <text evidence="5">Belongs to the PTH family.</text>
</comment>
<dbReference type="PANTHER" id="PTHR17224">
    <property type="entry name" value="PEPTIDYL-TRNA HYDROLASE"/>
    <property type="match status" value="1"/>
</dbReference>
<proteinExistence type="inferred from homology"/>
<dbReference type="PANTHER" id="PTHR17224:SF1">
    <property type="entry name" value="PEPTIDYL-TRNA HYDROLASE"/>
    <property type="match status" value="1"/>
</dbReference>
<dbReference type="GO" id="GO:0000049">
    <property type="term" value="F:tRNA binding"/>
    <property type="evidence" value="ECO:0007669"/>
    <property type="project" value="UniProtKB-KW"/>
</dbReference>
<evidence type="ECO:0000256" key="4">
    <source>
        <dbReference type="ARBA" id="ARBA00022884"/>
    </source>
</evidence>
<keyword evidence="2" id="KW-0820">tRNA-binding</keyword>
<organism evidence="6">
    <name type="scientific">mine drainage metagenome</name>
    <dbReference type="NCBI Taxonomy" id="410659"/>
    <lineage>
        <taxon>unclassified sequences</taxon>
        <taxon>metagenomes</taxon>
        <taxon>ecological metagenomes</taxon>
    </lineage>
</organism>
<dbReference type="PROSITE" id="PS01196">
    <property type="entry name" value="PEPT_TRNA_HYDROL_2"/>
    <property type="match status" value="1"/>
</dbReference>
<dbReference type="InterPro" id="IPR018171">
    <property type="entry name" value="Pept_tRNA_hydro_CS"/>
</dbReference>
<gene>
    <name evidence="6" type="primary">pth_11</name>
    <name evidence="6" type="ORF">GALL_386360</name>
</gene>
<dbReference type="AlphaFoldDB" id="A0A1J5QHZ5"/>
<keyword evidence="3 6" id="KW-0378">Hydrolase</keyword>
<dbReference type="InterPro" id="IPR001328">
    <property type="entry name" value="Pept_tRNA_hydro"/>
</dbReference>
<dbReference type="NCBIfam" id="TIGR00447">
    <property type="entry name" value="pth"/>
    <property type="match status" value="1"/>
</dbReference>
<dbReference type="SUPFAM" id="SSF53178">
    <property type="entry name" value="Peptidyl-tRNA hydrolase-like"/>
    <property type="match status" value="1"/>
</dbReference>
<dbReference type="EC" id="3.1.1.29" evidence="1"/>
<dbReference type="HAMAP" id="MF_00083">
    <property type="entry name" value="Pept_tRNA_hydro_bact"/>
    <property type="match status" value="1"/>
</dbReference>
<evidence type="ECO:0000313" key="6">
    <source>
        <dbReference type="EMBL" id="OIQ79620.1"/>
    </source>
</evidence>